<dbReference type="RefSeq" id="WP_196935533.1">
    <property type="nucleotide sequence ID" value="NZ_MU158698.1"/>
</dbReference>
<dbReference type="PROSITE" id="PS51257">
    <property type="entry name" value="PROKAR_LIPOPROTEIN"/>
    <property type="match status" value="1"/>
</dbReference>
<dbReference type="GO" id="GO:0016810">
    <property type="term" value="F:hydrolase activity, acting on carbon-nitrogen (but not peptide) bonds"/>
    <property type="evidence" value="ECO:0007669"/>
    <property type="project" value="InterPro"/>
</dbReference>
<protein>
    <submittedName>
        <fullName evidence="2">Amidohydrolase</fullName>
    </submittedName>
</protein>
<dbReference type="PANTHER" id="PTHR22642:SF2">
    <property type="entry name" value="PROTEIN LONG AFTER FAR-RED 3"/>
    <property type="match status" value="1"/>
</dbReference>
<dbReference type="AlphaFoldDB" id="A0A928YPW9"/>
<evidence type="ECO:0000313" key="2">
    <source>
        <dbReference type="EMBL" id="MBE8713606.1"/>
    </source>
</evidence>
<dbReference type="InterPro" id="IPR032466">
    <property type="entry name" value="Metal_Hydrolase"/>
</dbReference>
<evidence type="ECO:0000313" key="3">
    <source>
        <dbReference type="Proteomes" id="UP000616201"/>
    </source>
</evidence>
<dbReference type="Gene3D" id="2.30.40.10">
    <property type="entry name" value="Urease, subunit C, domain 1"/>
    <property type="match status" value="1"/>
</dbReference>
<keyword evidence="3" id="KW-1185">Reference proteome</keyword>
<dbReference type="CDD" id="cd01300">
    <property type="entry name" value="YtcJ_like"/>
    <property type="match status" value="1"/>
</dbReference>
<dbReference type="InterPro" id="IPR011059">
    <property type="entry name" value="Metal-dep_hydrolase_composite"/>
</dbReference>
<gene>
    <name evidence="2" type="ORF">C4F49_07930</name>
</gene>
<dbReference type="InterPro" id="IPR033932">
    <property type="entry name" value="YtcJ-like"/>
</dbReference>
<dbReference type="Proteomes" id="UP000616201">
    <property type="component" value="Unassembled WGS sequence"/>
</dbReference>
<dbReference type="PANTHER" id="PTHR22642">
    <property type="entry name" value="IMIDAZOLONEPROPIONASE"/>
    <property type="match status" value="1"/>
</dbReference>
<dbReference type="SUPFAM" id="SSF51556">
    <property type="entry name" value="Metallo-dependent hydrolases"/>
    <property type="match status" value="1"/>
</dbReference>
<dbReference type="Gene3D" id="3.10.310.70">
    <property type="match status" value="1"/>
</dbReference>
<dbReference type="InterPro" id="IPR013108">
    <property type="entry name" value="Amidohydro_3"/>
</dbReference>
<feature type="domain" description="Amidohydrolase 3" evidence="1">
    <location>
        <begin position="70"/>
        <end position="541"/>
    </location>
</feature>
<evidence type="ECO:0000259" key="1">
    <source>
        <dbReference type="Pfam" id="PF07969"/>
    </source>
</evidence>
<comment type="caution">
    <text evidence="2">The sequence shown here is derived from an EMBL/GenBank/DDBJ whole genome shotgun (WGS) entry which is preliminary data.</text>
</comment>
<accession>A0A928YPW9</accession>
<sequence length="544" mass="61189">MRISILFLSVILFFSCTTNKEVDLIVYNAKVYTVDSAFSTVDAFAINNGVFIELGESEDLLQKYNAKEKIDAQQKAVYPGFYDSHVHFFGLANLIDEVDLKGSASFEEVIERLQDYHKAYPDKKWLVAGGWDQNLWADKNYPTKDSLDKYFPEVPVFLSRVDYHAAVVNTKALHLATLDSAYVVEGGFIAVDSLGKPNGLLIDNAVELVAQYIPIPEEKALYHMLRKAQDSLVSVGLTSIVDAGLSDEEIDILKKFYNQDSLQIRNYAMLAANPENINRVLRFTPFESEKLTIKSVKLMADGALGSRGACLLSDYSDEPTKGFLLYSPQELDNIIRLLANSSFQVSTHAIGDSANRVILDLYGKYIKDKPERRWRIEHAQVVDSADFSKFKLFSIIPSVQPVHATSDMYWAEERLGEKRIKYAYAYKELLNQYGKLALGSDFPVEHFNPLYGFHAAVARVDDAGFPKGGFQPENAISREDALRGMTIWAAYSCFQEKKRGSIEKGKDADFVILDDDIMQVAAEKLRSVKTLRTVIAGETVFLRN</sequence>
<proteinExistence type="predicted"/>
<dbReference type="Gene3D" id="3.20.20.140">
    <property type="entry name" value="Metal-dependent hydrolases"/>
    <property type="match status" value="1"/>
</dbReference>
<dbReference type="SUPFAM" id="SSF51338">
    <property type="entry name" value="Composite domain of metallo-dependent hydrolases"/>
    <property type="match status" value="1"/>
</dbReference>
<organism evidence="2 3">
    <name type="scientific">Sphingobacterium hungaricum</name>
    <dbReference type="NCBI Taxonomy" id="2082723"/>
    <lineage>
        <taxon>Bacteria</taxon>
        <taxon>Pseudomonadati</taxon>
        <taxon>Bacteroidota</taxon>
        <taxon>Sphingobacteriia</taxon>
        <taxon>Sphingobacteriales</taxon>
        <taxon>Sphingobacteriaceae</taxon>
        <taxon>Sphingobacterium</taxon>
    </lineage>
</organism>
<dbReference type="EMBL" id="PRDK01000004">
    <property type="protein sequence ID" value="MBE8713606.1"/>
    <property type="molecule type" value="Genomic_DNA"/>
</dbReference>
<dbReference type="Pfam" id="PF07969">
    <property type="entry name" value="Amidohydro_3"/>
    <property type="match status" value="1"/>
</dbReference>
<name>A0A928YPW9_9SPHI</name>
<reference evidence="2" key="1">
    <citation type="submission" date="2018-02" db="EMBL/GenBank/DDBJ databases">
        <authorList>
            <person name="Vasarhelyi B.M."/>
            <person name="Deshmukh S."/>
            <person name="Balint B."/>
            <person name="Kukolya J."/>
        </authorList>
    </citation>
    <scope>NUCLEOTIDE SEQUENCE</scope>
    <source>
        <strain evidence="2">KB22</strain>
    </source>
</reference>